<evidence type="ECO:0000256" key="1">
    <source>
        <dbReference type="SAM" id="MobiDB-lite"/>
    </source>
</evidence>
<proteinExistence type="predicted"/>
<accession>A0ABY7KAL1</accession>
<dbReference type="InterPro" id="IPR006311">
    <property type="entry name" value="TAT_signal"/>
</dbReference>
<reference evidence="3" key="1">
    <citation type="submission" date="2022-12" db="EMBL/GenBank/DDBJ databases">
        <authorList>
            <person name="Ruckert C."/>
            <person name="Busche T."/>
            <person name="Kalinowski J."/>
            <person name="Wittmann C."/>
        </authorList>
    </citation>
    <scope>NUCLEOTIDE SEQUENCE</scope>
    <source>
        <strain evidence="3">DSM 40467</strain>
    </source>
</reference>
<evidence type="ECO:0000256" key="2">
    <source>
        <dbReference type="SAM" id="Phobius"/>
    </source>
</evidence>
<dbReference type="EMBL" id="CP114413">
    <property type="protein sequence ID" value="WAZ21399.1"/>
    <property type="molecule type" value="Genomic_DNA"/>
</dbReference>
<keyword evidence="2" id="KW-1133">Transmembrane helix</keyword>
<keyword evidence="4" id="KW-1185">Reference proteome</keyword>
<dbReference type="Proteomes" id="UP001164439">
    <property type="component" value="Chromosome"/>
</dbReference>
<sequence>MKRDVERVRELLTAVGDPAGPVERAGAELPPRAEHTLRALRETRRPRRLPLGRRRLLVGAAVAGVGAAALAVGGRDLLPGGEAPTPVAYTPPVLSLRPVDEGSARSAGEFLLAFARRVARLEPEVARGAYQYAKTWGWWLNTAGDVPGGVASAAVPTVTESWVGKDGSGRRRSSYGDPLHPDSAQRKDAEEAGLIAGTGVEDEIFGPGEFPTPEGTDWGTVAPFSTDSRELARQLRKVNWEGGMIVLGVHDLLTYAARSGPADPRLRAAALEVLADSAGVTVATTTTWNGRSAVAVSQTETLDGSTQRETALFDPETGYPIGTESALFGHPRSLDIPVPATLAVTETLTRARVTTTGGRP</sequence>
<dbReference type="PROSITE" id="PS51318">
    <property type="entry name" value="TAT"/>
    <property type="match status" value="1"/>
</dbReference>
<evidence type="ECO:0000313" key="4">
    <source>
        <dbReference type="Proteomes" id="UP001164439"/>
    </source>
</evidence>
<feature type="compositionally biased region" description="Basic and acidic residues" evidence="1">
    <location>
        <begin position="179"/>
        <end position="188"/>
    </location>
</feature>
<gene>
    <name evidence="3" type="ORF">STRCI_002567</name>
</gene>
<feature type="transmembrane region" description="Helical" evidence="2">
    <location>
        <begin position="56"/>
        <end position="74"/>
    </location>
</feature>
<protein>
    <submittedName>
        <fullName evidence="3">Uncharacterized protein</fullName>
    </submittedName>
</protein>
<feature type="region of interest" description="Disordered" evidence="1">
    <location>
        <begin position="162"/>
        <end position="188"/>
    </location>
</feature>
<evidence type="ECO:0000313" key="3">
    <source>
        <dbReference type="EMBL" id="WAZ21399.1"/>
    </source>
</evidence>
<keyword evidence="2" id="KW-0472">Membrane</keyword>
<dbReference type="RefSeq" id="WP_269659046.1">
    <property type="nucleotide sequence ID" value="NZ_CP114413.1"/>
</dbReference>
<keyword evidence="2" id="KW-0812">Transmembrane</keyword>
<name>A0ABY7KAL1_9ACTN</name>
<organism evidence="3 4">
    <name type="scientific">Streptomyces cinnabarinus</name>
    <dbReference type="NCBI Taxonomy" id="67287"/>
    <lineage>
        <taxon>Bacteria</taxon>
        <taxon>Bacillati</taxon>
        <taxon>Actinomycetota</taxon>
        <taxon>Actinomycetes</taxon>
        <taxon>Kitasatosporales</taxon>
        <taxon>Streptomycetaceae</taxon>
        <taxon>Streptomyces</taxon>
    </lineage>
</organism>